<evidence type="ECO:0000256" key="7">
    <source>
        <dbReference type="ARBA" id="ARBA00023136"/>
    </source>
</evidence>
<keyword evidence="7 9" id="KW-0472">Membrane</keyword>
<protein>
    <recommendedName>
        <fullName evidence="9">Amino acid transporter</fullName>
    </recommendedName>
</protein>
<comment type="subcellular location">
    <subcellularLocation>
        <location evidence="1 9">Membrane</location>
        <topology evidence="1 9">Multi-pass membrane protein</topology>
    </subcellularLocation>
</comment>
<feature type="non-terminal residue" evidence="10">
    <location>
        <position position="1"/>
    </location>
</feature>
<dbReference type="InterPro" id="IPR036458">
    <property type="entry name" value="Na:dicarbo_symporter_sf"/>
</dbReference>
<dbReference type="Proteomes" id="UP001432027">
    <property type="component" value="Unassembled WGS sequence"/>
</dbReference>
<feature type="transmembrane region" description="Helical" evidence="9">
    <location>
        <begin position="81"/>
        <end position="103"/>
    </location>
</feature>
<reference evidence="10" key="1">
    <citation type="submission" date="2023-10" db="EMBL/GenBank/DDBJ databases">
        <title>Genome assembly of Pristionchus species.</title>
        <authorList>
            <person name="Yoshida K."/>
            <person name="Sommer R.J."/>
        </authorList>
    </citation>
    <scope>NUCLEOTIDE SEQUENCE</scope>
    <source>
        <strain evidence="10">RS0144</strain>
    </source>
</reference>
<name>A0AAV5TSA8_9BILA</name>
<sequence>SSPRPVNITILSVDNVADKPPQHNTSATCETTRTFGNALKKNLLLVLTISSVIAGIVLGLALRSTTLSATALQLINFPGEIFMQVLKMMVLPLIFTSIISSLSQMESGSAGRMGLMTLAYYATTAIITSAIGIFFVTMIQPGRSSSLPHSAKMNSLSTGEIEPIDTFLDLLRNMFPDNIFKATFQRITTKYEHVNRSELVNKEVVDGPGTNILGVLVFCTFFGLVTSRLGERVRVVIDLFVALEAIIMGWINVLMWFAPIGILSLISGNLLEVDDLAGTFQTLALYVFTVLLGLFTHILIVTPSLFFLLTRKSPLPVYRTMIQPFMIAFGTASSGAALPTSIFCLEESGVDSRIANFVPPLGNSINVDGNALYEAVAVIFIAQLNNIHLSFVNVITISLTATLASMGSGSVPAGLVTMVLILNTVGLPVKDISIIITVDWLIDRIRTAINVMGDGFATCVIAHNVNVDQNKEENGYREVANQSKTHIV</sequence>
<dbReference type="InterPro" id="IPR018107">
    <property type="entry name" value="Na-dicarboxylate_symporter_CS"/>
</dbReference>
<dbReference type="PROSITE" id="PS00714">
    <property type="entry name" value="NA_DICARBOXYL_SYMP_2"/>
    <property type="match status" value="1"/>
</dbReference>
<evidence type="ECO:0000256" key="1">
    <source>
        <dbReference type="ARBA" id="ARBA00004141"/>
    </source>
</evidence>
<dbReference type="GO" id="GO:0005886">
    <property type="term" value="C:plasma membrane"/>
    <property type="evidence" value="ECO:0007669"/>
    <property type="project" value="TreeGrafter"/>
</dbReference>
<dbReference type="Pfam" id="PF00375">
    <property type="entry name" value="SDF"/>
    <property type="match status" value="1"/>
</dbReference>
<feature type="transmembrane region" description="Helical" evidence="9">
    <location>
        <begin position="115"/>
        <end position="139"/>
    </location>
</feature>
<accession>A0AAV5TSA8</accession>
<dbReference type="AlphaFoldDB" id="A0AAV5TSA8"/>
<keyword evidence="5 9" id="KW-0769">Symport</keyword>
<comment type="caution">
    <text evidence="10">The sequence shown here is derived from an EMBL/GenBank/DDBJ whole genome shotgun (WGS) entry which is preliminary data.</text>
</comment>
<evidence type="ECO:0000313" key="11">
    <source>
        <dbReference type="Proteomes" id="UP001432027"/>
    </source>
</evidence>
<dbReference type="PANTHER" id="PTHR11958:SF99">
    <property type="entry name" value="SODIUM-DEPENDENT EXCITATORY AMINO ACID TRANSPORTER GLT-6-RELATED"/>
    <property type="match status" value="1"/>
</dbReference>
<evidence type="ECO:0000256" key="9">
    <source>
        <dbReference type="RuleBase" id="RU361216"/>
    </source>
</evidence>
<evidence type="ECO:0000313" key="10">
    <source>
        <dbReference type="EMBL" id="GMS97332.1"/>
    </source>
</evidence>
<organism evidence="10 11">
    <name type="scientific">Pristionchus entomophagus</name>
    <dbReference type="NCBI Taxonomy" id="358040"/>
    <lineage>
        <taxon>Eukaryota</taxon>
        <taxon>Metazoa</taxon>
        <taxon>Ecdysozoa</taxon>
        <taxon>Nematoda</taxon>
        <taxon>Chromadorea</taxon>
        <taxon>Rhabditida</taxon>
        <taxon>Rhabditina</taxon>
        <taxon>Diplogasteromorpha</taxon>
        <taxon>Diplogasteroidea</taxon>
        <taxon>Neodiplogasteridae</taxon>
        <taxon>Pristionchus</taxon>
    </lineage>
</organism>
<dbReference type="SUPFAM" id="SSF118215">
    <property type="entry name" value="Proton glutamate symport protein"/>
    <property type="match status" value="1"/>
</dbReference>
<evidence type="ECO:0000256" key="8">
    <source>
        <dbReference type="ARBA" id="ARBA00023180"/>
    </source>
</evidence>
<evidence type="ECO:0000256" key="2">
    <source>
        <dbReference type="ARBA" id="ARBA00006148"/>
    </source>
</evidence>
<gene>
    <name evidence="10" type="ORF">PENTCL1PPCAC_19507</name>
</gene>
<keyword evidence="6 9" id="KW-1133">Transmembrane helix</keyword>
<keyword evidence="3 9" id="KW-0813">Transport</keyword>
<dbReference type="InterPro" id="IPR001991">
    <property type="entry name" value="Na-dicarboxylate_symporter"/>
</dbReference>
<dbReference type="PRINTS" id="PR00173">
    <property type="entry name" value="EDTRNSPORT"/>
</dbReference>
<dbReference type="GO" id="GO:0015501">
    <property type="term" value="F:glutamate:sodium symporter activity"/>
    <property type="evidence" value="ECO:0007669"/>
    <property type="project" value="TreeGrafter"/>
</dbReference>
<evidence type="ECO:0000256" key="5">
    <source>
        <dbReference type="ARBA" id="ARBA00022847"/>
    </source>
</evidence>
<dbReference type="InterPro" id="IPR050746">
    <property type="entry name" value="DAACS"/>
</dbReference>
<dbReference type="EMBL" id="BTSX01000004">
    <property type="protein sequence ID" value="GMS97332.1"/>
    <property type="molecule type" value="Genomic_DNA"/>
</dbReference>
<evidence type="ECO:0000256" key="6">
    <source>
        <dbReference type="ARBA" id="ARBA00022989"/>
    </source>
</evidence>
<keyword evidence="4 9" id="KW-0812">Transmembrane</keyword>
<feature type="transmembrane region" description="Helical" evidence="9">
    <location>
        <begin position="283"/>
        <end position="309"/>
    </location>
</feature>
<keyword evidence="11" id="KW-1185">Reference proteome</keyword>
<dbReference type="PROSITE" id="PS00713">
    <property type="entry name" value="NA_DICARBOXYL_SYMP_1"/>
    <property type="match status" value="1"/>
</dbReference>
<feature type="transmembrane region" description="Helical" evidence="9">
    <location>
        <begin position="239"/>
        <end position="263"/>
    </location>
</feature>
<proteinExistence type="inferred from homology"/>
<evidence type="ECO:0000256" key="3">
    <source>
        <dbReference type="ARBA" id="ARBA00022448"/>
    </source>
</evidence>
<dbReference type="GO" id="GO:0005313">
    <property type="term" value="F:L-glutamate transmembrane transporter activity"/>
    <property type="evidence" value="ECO:0007669"/>
    <property type="project" value="TreeGrafter"/>
</dbReference>
<dbReference type="Gene3D" id="1.10.3860.10">
    <property type="entry name" value="Sodium:dicarboxylate symporter"/>
    <property type="match status" value="1"/>
</dbReference>
<dbReference type="GO" id="GO:0015175">
    <property type="term" value="F:neutral L-amino acid transmembrane transporter activity"/>
    <property type="evidence" value="ECO:0007669"/>
    <property type="project" value="TreeGrafter"/>
</dbReference>
<feature type="transmembrane region" description="Helical" evidence="9">
    <location>
        <begin position="209"/>
        <end position="227"/>
    </location>
</feature>
<feature type="transmembrane region" description="Helical" evidence="9">
    <location>
        <begin position="43"/>
        <end position="61"/>
    </location>
</feature>
<comment type="similarity">
    <text evidence="2 9">Belongs to the dicarboxylate/amino acid:cation symporter (DAACS) (TC 2.A.23) family.</text>
</comment>
<keyword evidence="8" id="KW-0325">Glycoprotein</keyword>
<evidence type="ECO:0000256" key="4">
    <source>
        <dbReference type="ARBA" id="ARBA00022692"/>
    </source>
</evidence>
<dbReference type="PANTHER" id="PTHR11958">
    <property type="entry name" value="SODIUM/DICARBOXYLATE SYMPORTER-RELATED"/>
    <property type="match status" value="1"/>
</dbReference>